<dbReference type="Proteomes" id="UP000324326">
    <property type="component" value="Unassembled WGS sequence"/>
</dbReference>
<evidence type="ECO:0000313" key="3">
    <source>
        <dbReference type="Proteomes" id="UP000324326"/>
    </source>
</evidence>
<name>A0A5M8S004_9BACI</name>
<proteinExistence type="predicted"/>
<gene>
    <name evidence="2" type="ORF">DX927_04215</name>
</gene>
<evidence type="ECO:0000259" key="1">
    <source>
        <dbReference type="PROSITE" id="PS51782"/>
    </source>
</evidence>
<feature type="domain" description="LysM" evidence="1">
    <location>
        <begin position="22"/>
        <end position="42"/>
    </location>
</feature>
<dbReference type="PROSITE" id="PS51782">
    <property type="entry name" value="LYSM"/>
    <property type="match status" value="1"/>
</dbReference>
<sequence>MHPQFTQLGSLALRAAKLSNEKHYTIKSGDTLSGISKSQDIS</sequence>
<evidence type="ECO:0000313" key="2">
    <source>
        <dbReference type="EMBL" id="KAA6453409.1"/>
    </source>
</evidence>
<dbReference type="Pfam" id="PF01476">
    <property type="entry name" value="LysM"/>
    <property type="match status" value="1"/>
</dbReference>
<dbReference type="CDD" id="cd00118">
    <property type="entry name" value="LysM"/>
    <property type="match status" value="1"/>
</dbReference>
<dbReference type="EMBL" id="QSND01000001">
    <property type="protein sequence ID" value="KAA6453409.1"/>
    <property type="molecule type" value="Genomic_DNA"/>
</dbReference>
<dbReference type="AlphaFoldDB" id="A0A5M8S004"/>
<dbReference type="InterPro" id="IPR018392">
    <property type="entry name" value="LysM"/>
</dbReference>
<reference evidence="2 3" key="1">
    <citation type="submission" date="2018-08" db="EMBL/GenBank/DDBJ databases">
        <title>Bacillus phenotypic plasticity.</title>
        <authorList>
            <person name="Hurtado E."/>
        </authorList>
    </citation>
    <scope>NUCLEOTIDE SEQUENCE [LARGE SCALE GENOMIC DNA]</scope>
    <source>
        <strain evidence="2 3">427</strain>
    </source>
</reference>
<organism evidence="2 3">
    <name type="scientific">Bacillus swezeyi</name>
    <dbReference type="NCBI Taxonomy" id="1925020"/>
    <lineage>
        <taxon>Bacteria</taxon>
        <taxon>Bacillati</taxon>
        <taxon>Bacillota</taxon>
        <taxon>Bacilli</taxon>
        <taxon>Bacillales</taxon>
        <taxon>Bacillaceae</taxon>
        <taxon>Bacillus</taxon>
    </lineage>
</organism>
<accession>A0A5M8S004</accession>
<comment type="caution">
    <text evidence="2">The sequence shown here is derived from an EMBL/GenBank/DDBJ whole genome shotgun (WGS) entry which is preliminary data.</text>
</comment>
<protein>
    <submittedName>
        <fullName evidence="2">LysM peptidoglycan-binding domain-containing protein</fullName>
    </submittedName>
</protein>